<accession>A0A8I0DTI8</accession>
<evidence type="ECO:0000313" key="1">
    <source>
        <dbReference type="EMBL" id="MBC5652792.1"/>
    </source>
</evidence>
<comment type="caution">
    <text evidence="1">The sequence shown here is derived from an EMBL/GenBank/DDBJ whole genome shotgun (WGS) entry which is preliminary data.</text>
</comment>
<gene>
    <name evidence="1" type="ORF">H8S54_17245</name>
</gene>
<evidence type="ECO:0000313" key="2">
    <source>
        <dbReference type="Proteomes" id="UP000652847"/>
    </source>
</evidence>
<proteinExistence type="predicted"/>
<name>A0A8I0DTI8_9FIRM</name>
<dbReference type="EMBL" id="JACOOT010000040">
    <property type="protein sequence ID" value="MBC5652792.1"/>
    <property type="molecule type" value="Genomic_DNA"/>
</dbReference>
<protein>
    <submittedName>
        <fullName evidence="1">Uncharacterized protein</fullName>
    </submittedName>
</protein>
<dbReference type="Proteomes" id="UP000652847">
    <property type="component" value="Unassembled WGS sequence"/>
</dbReference>
<organism evidence="1 2">
    <name type="scientific">Blautia segnis</name>
    <dbReference type="NCBI Taxonomy" id="2763030"/>
    <lineage>
        <taxon>Bacteria</taxon>
        <taxon>Bacillati</taxon>
        <taxon>Bacillota</taxon>
        <taxon>Clostridia</taxon>
        <taxon>Lachnospirales</taxon>
        <taxon>Lachnospiraceae</taxon>
        <taxon>Blautia</taxon>
    </lineage>
</organism>
<sequence length="104" mass="12153">MEMTTRMIMLQNIEKMVKEQDRVDEEDSYIRQDNEDLKYLEGRYEQLQLPHTVKRVIDDYIACMQTRDERYSDLSYAAGVRDTINLLKGLGMLKDTVAATTGIL</sequence>
<reference evidence="1 2" key="1">
    <citation type="submission" date="2020-08" db="EMBL/GenBank/DDBJ databases">
        <title>Genome public.</title>
        <authorList>
            <person name="Liu C."/>
            <person name="Sun Q."/>
        </authorList>
    </citation>
    <scope>NUCLEOTIDE SEQUENCE [LARGE SCALE GENOMIC DNA]</scope>
    <source>
        <strain evidence="1 2">BX17</strain>
    </source>
</reference>
<dbReference type="RefSeq" id="WP_186901907.1">
    <property type="nucleotide sequence ID" value="NZ_JACOOT010000040.1"/>
</dbReference>
<keyword evidence="2" id="KW-1185">Reference proteome</keyword>
<dbReference type="AlphaFoldDB" id="A0A8I0DTI8"/>